<dbReference type="Proteomes" id="UP000189670">
    <property type="component" value="Unassembled WGS sequence"/>
</dbReference>
<reference evidence="3" key="1">
    <citation type="submission" date="2012-11" db="EMBL/GenBank/DDBJ databases">
        <authorList>
            <person name="Lucero-Rivera Y.E."/>
            <person name="Tovar-Ramirez D."/>
        </authorList>
    </citation>
    <scope>NUCLEOTIDE SEQUENCE [LARGE SCALE GENOMIC DNA]</scope>
    <source>
        <strain evidence="3">Araruama</strain>
    </source>
</reference>
<dbReference type="Gene3D" id="3.40.50.1460">
    <property type="match status" value="1"/>
</dbReference>
<gene>
    <name evidence="2" type="ORF">OMM_06631</name>
</gene>
<evidence type="ECO:0000313" key="3">
    <source>
        <dbReference type="Proteomes" id="UP000189670"/>
    </source>
</evidence>
<feature type="domain" description="Peptidase C14 caspase" evidence="1">
    <location>
        <begin position="4"/>
        <end position="117"/>
    </location>
</feature>
<dbReference type="EMBL" id="ATBP01000029">
    <property type="protein sequence ID" value="ETR73953.1"/>
    <property type="molecule type" value="Genomic_DNA"/>
</dbReference>
<accession>A0A1V1PGS8</accession>
<dbReference type="Pfam" id="PF00656">
    <property type="entry name" value="Peptidase_C14"/>
    <property type="match status" value="1"/>
</dbReference>
<organism evidence="2 3">
    <name type="scientific">Candidatus Magnetoglobus multicellularis str. Araruama</name>
    <dbReference type="NCBI Taxonomy" id="890399"/>
    <lineage>
        <taxon>Bacteria</taxon>
        <taxon>Pseudomonadati</taxon>
        <taxon>Thermodesulfobacteriota</taxon>
        <taxon>Desulfobacteria</taxon>
        <taxon>Desulfobacterales</taxon>
        <taxon>Desulfobacteraceae</taxon>
        <taxon>Candidatus Magnetoglobus</taxon>
    </lineage>
</organism>
<evidence type="ECO:0000313" key="2">
    <source>
        <dbReference type="EMBL" id="ETR73953.1"/>
    </source>
</evidence>
<sequence>MVTAQKTVVILDTCYSGLFISRPYLISDNKNKMDSAIARLRHGGGCAFITSSSSRQVSLEGYKQYGVLTYSLLQGMKGDENPQKSDGFVTIHDLSSHVRDEVPDITQERWHYAQVPTSLLYNDNFSFCCRKGYDLPGCQK</sequence>
<name>A0A1V1PGS8_9BACT</name>
<dbReference type="InterPro" id="IPR011600">
    <property type="entry name" value="Pept_C14_caspase"/>
</dbReference>
<comment type="caution">
    <text evidence="2">The sequence shown here is derived from an EMBL/GenBank/DDBJ whole genome shotgun (WGS) entry which is preliminary data.</text>
</comment>
<dbReference type="AlphaFoldDB" id="A0A1V1PGS8"/>
<dbReference type="GO" id="GO:0004197">
    <property type="term" value="F:cysteine-type endopeptidase activity"/>
    <property type="evidence" value="ECO:0007669"/>
    <property type="project" value="InterPro"/>
</dbReference>
<protein>
    <recommendedName>
        <fullName evidence="1">Peptidase C14 caspase domain-containing protein</fullName>
    </recommendedName>
</protein>
<evidence type="ECO:0000259" key="1">
    <source>
        <dbReference type="Pfam" id="PF00656"/>
    </source>
</evidence>
<proteinExistence type="predicted"/>
<dbReference type="GO" id="GO:0006508">
    <property type="term" value="P:proteolysis"/>
    <property type="evidence" value="ECO:0007669"/>
    <property type="project" value="InterPro"/>
</dbReference>